<feature type="signal peptide" evidence="3">
    <location>
        <begin position="1"/>
        <end position="22"/>
    </location>
</feature>
<comment type="caution">
    <text evidence="4">The sequence shown here is derived from an EMBL/GenBank/DDBJ whole genome shotgun (WGS) entry which is preliminary data.</text>
</comment>
<feature type="compositionally biased region" description="Gly residues" evidence="2">
    <location>
        <begin position="756"/>
        <end position="821"/>
    </location>
</feature>
<feature type="compositionally biased region" description="Acidic residues" evidence="2">
    <location>
        <begin position="717"/>
        <end position="755"/>
    </location>
</feature>
<feature type="non-terminal residue" evidence="4">
    <location>
        <position position="821"/>
    </location>
</feature>
<feature type="compositionally biased region" description="Polar residues" evidence="2">
    <location>
        <begin position="460"/>
        <end position="472"/>
    </location>
</feature>
<sequence>MYFKGFVLVLLFFLYLLPQTTGNNSDVGPLTSHLVSSYMTKGEFLDECRKSLPKFRSDLTGIQVYFLCLKALKSSLDTISKSPVGGLLNSDSIPKDVVEHKSEDYGIEGYRKLLDDVSNIFSSDSYFDEDLLEADNSLFSNSIQAIIDADRREAERNEALRKEKEDIQAAEKRLQDEYERKLGKEYPEAYHPIALEIFSTLSEDDIKSWMYLPIRMKLPVLNYYFLLIATKDKSLEKKDRHKLFTDAIISTIIGKTEIAIPKYMTLQDIRYEICKLGMLYGSGCKIVPLSTLLSLPMHSFKIWKSFGLTLQFELLIAIVYSIEHEMNFDGRDKEIFRYTKEKGLKVDEEHKMREYLAYTFPEDGTPPMEHFKGALKYLLEVATVDGSSQLDYTKDEVSKADQELSAEKKEVNLTQENDSLSESVYKGVLEKEDIKYMSGDQLLKGISEVFGNEIAKSHLESNSTGTDQNQGSPIEKNNPPTEESDNILEMAKLAEKNETGHSETNEEANIVTLLNSHTTRDAEITIRSEQSNGLMKMNVEGLSGLPQNEYNPYSNVGAGPGFIRTEHENEESPGFENLDSDENKPEEENTEGSSDGDKDQIDENDKDGGDEERDSKEMDDSNPEGGESPDSAEGAEDERNADHGVEADDDTDEGGGDENEDKYEAGDSGDTADEDGGNDGYSGDGGDDDNNGDVEGGEGVDFGGGEDGDGGDFGGGEGDEGGGDEGGDFGGGEGDEGGGDEGGDFGGGEDGDGEGGDFGGGEDGGGEGGDFGGGEDGGGEGGDFGGGEDGGGEGGDGGDFGGGGGDEGGDFGGDGDSGVGG</sequence>
<evidence type="ECO:0000313" key="5">
    <source>
        <dbReference type="Proteomes" id="UP001071777"/>
    </source>
</evidence>
<evidence type="ECO:0000313" key="4">
    <source>
        <dbReference type="EMBL" id="KAJ1605540.1"/>
    </source>
</evidence>
<dbReference type="Proteomes" id="UP001071777">
    <property type="component" value="Unassembled WGS sequence"/>
</dbReference>
<feature type="chain" id="PRO_5046694180" evidence="3">
    <location>
        <begin position="23"/>
        <end position="821"/>
    </location>
</feature>
<evidence type="ECO:0000256" key="1">
    <source>
        <dbReference type="SAM" id="Coils"/>
    </source>
</evidence>
<dbReference type="EMBL" id="JAPCXB010000173">
    <property type="protein sequence ID" value="KAJ1605540.1"/>
    <property type="molecule type" value="Genomic_DNA"/>
</dbReference>
<evidence type="ECO:0000256" key="2">
    <source>
        <dbReference type="SAM" id="MobiDB-lite"/>
    </source>
</evidence>
<gene>
    <name evidence="4" type="ORF">OJ252_3456</name>
</gene>
<keyword evidence="1" id="KW-0175">Coiled coil</keyword>
<feature type="coiled-coil region" evidence="1">
    <location>
        <begin position="390"/>
        <end position="417"/>
    </location>
</feature>
<feature type="compositionally biased region" description="Acidic residues" evidence="2">
    <location>
        <begin position="568"/>
        <end position="580"/>
    </location>
</feature>
<feature type="compositionally biased region" description="Basic and acidic residues" evidence="2">
    <location>
        <begin position="595"/>
        <end position="619"/>
    </location>
</feature>
<feature type="coiled-coil region" evidence="1">
    <location>
        <begin position="153"/>
        <end position="180"/>
    </location>
</feature>
<protein>
    <submittedName>
        <fullName evidence="4">Signal peptide containing protein</fullName>
    </submittedName>
</protein>
<organism evidence="4 5">
    <name type="scientific">Cryptosporidium canis</name>
    <dbReference type="NCBI Taxonomy" id="195482"/>
    <lineage>
        <taxon>Eukaryota</taxon>
        <taxon>Sar</taxon>
        <taxon>Alveolata</taxon>
        <taxon>Apicomplexa</taxon>
        <taxon>Conoidasida</taxon>
        <taxon>Coccidia</taxon>
        <taxon>Eucoccidiorida</taxon>
        <taxon>Eimeriorina</taxon>
        <taxon>Cryptosporidiidae</taxon>
        <taxon>Cryptosporidium</taxon>
    </lineage>
</organism>
<feature type="region of interest" description="Disordered" evidence="2">
    <location>
        <begin position="459"/>
        <end position="483"/>
    </location>
</feature>
<proteinExistence type="predicted"/>
<name>A0ABQ8P2M8_9CRYT</name>
<evidence type="ECO:0000256" key="3">
    <source>
        <dbReference type="SAM" id="SignalP"/>
    </source>
</evidence>
<keyword evidence="3" id="KW-0732">Signal</keyword>
<reference evidence="4" key="1">
    <citation type="submission" date="2022-10" db="EMBL/GenBank/DDBJ databases">
        <title>Adaptive evolution leads to modifications in subtelomeric GC content in a zoonotic Cryptosporidium species.</title>
        <authorList>
            <person name="Li J."/>
            <person name="Feng Y."/>
            <person name="Xiao L."/>
        </authorList>
    </citation>
    <scope>NUCLEOTIDE SEQUENCE</scope>
    <source>
        <strain evidence="4">25894</strain>
    </source>
</reference>
<keyword evidence="5" id="KW-1185">Reference proteome</keyword>
<accession>A0ABQ8P2M8</accession>
<feature type="compositionally biased region" description="Acidic residues" evidence="2">
    <location>
        <begin position="685"/>
        <end position="710"/>
    </location>
</feature>
<feature type="compositionally biased region" description="Basic and acidic residues" evidence="2">
    <location>
        <begin position="637"/>
        <end position="646"/>
    </location>
</feature>
<feature type="region of interest" description="Disordered" evidence="2">
    <location>
        <begin position="550"/>
        <end position="821"/>
    </location>
</feature>
<feature type="compositionally biased region" description="Acidic residues" evidence="2">
    <location>
        <begin position="647"/>
        <end position="661"/>
    </location>
</feature>